<organism evidence="2 3">
    <name type="scientific">Kibdelosporangium persicum</name>
    <dbReference type="NCBI Taxonomy" id="2698649"/>
    <lineage>
        <taxon>Bacteria</taxon>
        <taxon>Bacillati</taxon>
        <taxon>Actinomycetota</taxon>
        <taxon>Actinomycetes</taxon>
        <taxon>Pseudonocardiales</taxon>
        <taxon>Pseudonocardiaceae</taxon>
        <taxon>Kibdelosporangium</taxon>
    </lineage>
</organism>
<dbReference type="RefSeq" id="WP_415830052.1">
    <property type="nucleotide sequence ID" value="NZ_CBCSGW010000003.1"/>
</dbReference>
<evidence type="ECO:0000313" key="2">
    <source>
        <dbReference type="EMBL" id="NRN66510.1"/>
    </source>
</evidence>
<evidence type="ECO:0000259" key="1">
    <source>
        <dbReference type="Pfam" id="PF04149"/>
    </source>
</evidence>
<gene>
    <name evidence="2" type="ORF">GC106_37350</name>
</gene>
<name>A0ABX2F6U8_9PSEU</name>
<dbReference type="Proteomes" id="UP000763557">
    <property type="component" value="Unassembled WGS sequence"/>
</dbReference>
<proteinExistence type="predicted"/>
<protein>
    <submittedName>
        <fullName evidence="2">Toxin-antitoxin system, toxin component</fullName>
    </submittedName>
</protein>
<dbReference type="InterPro" id="IPR007278">
    <property type="entry name" value="DUF397"/>
</dbReference>
<accession>A0ABX2F6U8</accession>
<dbReference type="Pfam" id="PF04149">
    <property type="entry name" value="DUF397"/>
    <property type="match status" value="1"/>
</dbReference>
<sequence>MDQKEIEMEPHAFTKSSFSEHKECVEVAMTGSGVIVRDSKNPAGPRLWFSHAEWTAFLYGVLAGEFGLM</sequence>
<comment type="caution">
    <text evidence="2">The sequence shown here is derived from an EMBL/GenBank/DDBJ whole genome shotgun (WGS) entry which is preliminary data.</text>
</comment>
<keyword evidence="3" id="KW-1185">Reference proteome</keyword>
<reference evidence="2 3" key="1">
    <citation type="submission" date="2020-01" db="EMBL/GenBank/DDBJ databases">
        <title>Kibdelosporangium persica a novel Actinomycetes from a hot desert in Iran.</title>
        <authorList>
            <person name="Safaei N."/>
            <person name="Zaburannyi N."/>
            <person name="Mueller R."/>
            <person name="Wink J."/>
        </authorList>
    </citation>
    <scope>NUCLEOTIDE SEQUENCE [LARGE SCALE GENOMIC DNA]</scope>
    <source>
        <strain evidence="2 3">4NS15</strain>
    </source>
</reference>
<dbReference type="EMBL" id="JAAATY010000010">
    <property type="protein sequence ID" value="NRN66510.1"/>
    <property type="molecule type" value="Genomic_DNA"/>
</dbReference>
<feature type="domain" description="DUF397" evidence="1">
    <location>
        <begin position="13"/>
        <end position="61"/>
    </location>
</feature>
<evidence type="ECO:0000313" key="3">
    <source>
        <dbReference type="Proteomes" id="UP000763557"/>
    </source>
</evidence>